<feature type="region of interest" description="Disordered" evidence="11">
    <location>
        <begin position="29"/>
        <end position="85"/>
    </location>
</feature>
<organism evidence="12 14">
    <name type="scientific">Didymodactylos carnosus</name>
    <dbReference type="NCBI Taxonomy" id="1234261"/>
    <lineage>
        <taxon>Eukaryota</taxon>
        <taxon>Metazoa</taxon>
        <taxon>Spiralia</taxon>
        <taxon>Gnathifera</taxon>
        <taxon>Rotifera</taxon>
        <taxon>Eurotatoria</taxon>
        <taxon>Bdelloidea</taxon>
        <taxon>Philodinida</taxon>
        <taxon>Philodinidae</taxon>
        <taxon>Didymodactylos</taxon>
    </lineage>
</organism>
<dbReference type="EMBL" id="CAJNOK010009578">
    <property type="protein sequence ID" value="CAF1093401.1"/>
    <property type="molecule type" value="Genomic_DNA"/>
</dbReference>
<evidence type="ECO:0000256" key="2">
    <source>
        <dbReference type="ARBA" id="ARBA00013161"/>
    </source>
</evidence>
<evidence type="ECO:0000256" key="11">
    <source>
        <dbReference type="SAM" id="MobiDB-lite"/>
    </source>
</evidence>
<comment type="caution">
    <text evidence="12">The sequence shown here is derived from an EMBL/GenBank/DDBJ whole genome shotgun (WGS) entry which is preliminary data.</text>
</comment>
<sequence>MFKCPHCTKEAKVFINFFLLGRHCDKEHPDKPRPNWSQTPGAGLPSTSAAPRNVATSKPPPGDATTEQAPGKPYSPPLFSGRTPPADPYFRMARGVVQRLNFPKPSLIHSTFLPALQGAQSKMGASDVNSAIYLTDTPNEIEDKVINHAYSSGRDTLKEHREKGGDCGTDVSYQYLTFFLSDDEKLEELNKGYTSGKILTSELKKILVDVLQKLIHEHQERRKQITDDDVKEYMKPRKLKFR</sequence>
<evidence type="ECO:0000256" key="3">
    <source>
        <dbReference type="ARBA" id="ARBA00013782"/>
    </source>
</evidence>
<dbReference type="PANTHER" id="PTHR10055">
    <property type="entry name" value="TRYPTOPHANYL-TRNA SYNTHETASE"/>
    <property type="match status" value="1"/>
</dbReference>
<evidence type="ECO:0000256" key="6">
    <source>
        <dbReference type="ARBA" id="ARBA00022840"/>
    </source>
</evidence>
<dbReference type="Gene3D" id="1.10.240.10">
    <property type="entry name" value="Tyrosyl-Transfer RNA Synthetase"/>
    <property type="match status" value="1"/>
</dbReference>
<feature type="compositionally biased region" description="Polar residues" evidence="11">
    <location>
        <begin position="35"/>
        <end position="56"/>
    </location>
</feature>
<dbReference type="InterPro" id="IPR002305">
    <property type="entry name" value="aa-tRNA-synth_Ic"/>
</dbReference>
<evidence type="ECO:0000256" key="8">
    <source>
        <dbReference type="ARBA" id="ARBA00023146"/>
    </source>
</evidence>
<dbReference type="Pfam" id="PF00579">
    <property type="entry name" value="tRNA-synt_1b"/>
    <property type="match status" value="1"/>
</dbReference>
<evidence type="ECO:0000256" key="4">
    <source>
        <dbReference type="ARBA" id="ARBA00022598"/>
    </source>
</evidence>
<keyword evidence="7 10" id="KW-0648">Protein biosynthesis</keyword>
<dbReference type="AlphaFoldDB" id="A0A8S2E5M1"/>
<dbReference type="FunFam" id="1.10.240.10:FF:000003">
    <property type="entry name" value="Tryptophan--tRNA ligase, cytoplasmic"/>
    <property type="match status" value="1"/>
</dbReference>
<proteinExistence type="inferred from homology"/>
<dbReference type="EC" id="6.1.1.2" evidence="2"/>
<keyword evidence="6 10" id="KW-0067">ATP-binding</keyword>
<evidence type="ECO:0000256" key="1">
    <source>
        <dbReference type="ARBA" id="ARBA00005594"/>
    </source>
</evidence>
<keyword evidence="5 10" id="KW-0547">Nucleotide-binding</keyword>
<evidence type="ECO:0000256" key="10">
    <source>
        <dbReference type="RuleBase" id="RU363036"/>
    </source>
</evidence>
<evidence type="ECO:0000313" key="12">
    <source>
        <dbReference type="EMBL" id="CAF1093401.1"/>
    </source>
</evidence>
<gene>
    <name evidence="12" type="ORF">OVA965_LOCUS18929</name>
    <name evidence="13" type="ORF">TMI583_LOCUS18940</name>
</gene>
<dbReference type="SUPFAM" id="SSF52374">
    <property type="entry name" value="Nucleotidylyl transferase"/>
    <property type="match status" value="1"/>
</dbReference>
<accession>A0A8S2E5M1</accession>
<comment type="similarity">
    <text evidence="1 10">Belongs to the class-I aminoacyl-tRNA synthetase family.</text>
</comment>
<dbReference type="GO" id="GO:0006436">
    <property type="term" value="P:tryptophanyl-tRNA aminoacylation"/>
    <property type="evidence" value="ECO:0007669"/>
    <property type="project" value="TreeGrafter"/>
</dbReference>
<keyword evidence="8 10" id="KW-0030">Aminoacyl-tRNA synthetase</keyword>
<evidence type="ECO:0000313" key="13">
    <source>
        <dbReference type="EMBL" id="CAF3854899.1"/>
    </source>
</evidence>
<dbReference type="Proteomes" id="UP000677228">
    <property type="component" value="Unassembled WGS sequence"/>
</dbReference>
<dbReference type="GO" id="GO:0004830">
    <property type="term" value="F:tryptophan-tRNA ligase activity"/>
    <property type="evidence" value="ECO:0007669"/>
    <property type="project" value="UniProtKB-EC"/>
</dbReference>
<dbReference type="InterPro" id="IPR014729">
    <property type="entry name" value="Rossmann-like_a/b/a_fold"/>
</dbReference>
<reference evidence="12" key="1">
    <citation type="submission" date="2021-02" db="EMBL/GenBank/DDBJ databases">
        <authorList>
            <person name="Nowell W R."/>
        </authorList>
    </citation>
    <scope>NUCLEOTIDE SEQUENCE</scope>
</reference>
<evidence type="ECO:0000313" key="14">
    <source>
        <dbReference type="Proteomes" id="UP000677228"/>
    </source>
</evidence>
<evidence type="ECO:0000256" key="7">
    <source>
        <dbReference type="ARBA" id="ARBA00022917"/>
    </source>
</evidence>
<dbReference type="Proteomes" id="UP000682733">
    <property type="component" value="Unassembled WGS sequence"/>
</dbReference>
<evidence type="ECO:0000256" key="5">
    <source>
        <dbReference type="ARBA" id="ARBA00022741"/>
    </source>
</evidence>
<dbReference type="EMBL" id="CAJOBA010009595">
    <property type="protein sequence ID" value="CAF3854899.1"/>
    <property type="molecule type" value="Genomic_DNA"/>
</dbReference>
<dbReference type="Gene3D" id="3.40.50.620">
    <property type="entry name" value="HUPs"/>
    <property type="match status" value="1"/>
</dbReference>
<evidence type="ECO:0000256" key="9">
    <source>
        <dbReference type="ARBA" id="ARBA00030268"/>
    </source>
</evidence>
<protein>
    <recommendedName>
        <fullName evidence="3">Tryptophan--tRNA ligase, cytoplasmic</fullName>
        <ecNumber evidence="2">6.1.1.2</ecNumber>
    </recommendedName>
    <alternativeName>
        <fullName evidence="9">Tryptophanyl-tRNA synthetase</fullName>
    </alternativeName>
</protein>
<dbReference type="GO" id="GO:0005524">
    <property type="term" value="F:ATP binding"/>
    <property type="evidence" value="ECO:0007669"/>
    <property type="project" value="UniProtKB-KW"/>
</dbReference>
<dbReference type="PANTHER" id="PTHR10055:SF1">
    <property type="entry name" value="TRYPTOPHAN--TRNA LIGASE, CYTOPLASMIC"/>
    <property type="match status" value="1"/>
</dbReference>
<dbReference type="GO" id="GO:0005737">
    <property type="term" value="C:cytoplasm"/>
    <property type="evidence" value="ECO:0007669"/>
    <property type="project" value="TreeGrafter"/>
</dbReference>
<keyword evidence="4 10" id="KW-0436">Ligase</keyword>
<name>A0A8S2E5M1_9BILA</name>